<dbReference type="STRING" id="3818.A0A445B5Y0"/>
<protein>
    <submittedName>
        <fullName evidence="3">Uncharacterized protein</fullName>
    </submittedName>
</protein>
<dbReference type="EMBL" id="SDMP01000010">
    <property type="protein sequence ID" value="RYR34090.1"/>
    <property type="molecule type" value="Genomic_DNA"/>
</dbReference>
<organism evidence="3 4">
    <name type="scientific">Arachis hypogaea</name>
    <name type="common">Peanut</name>
    <dbReference type="NCBI Taxonomy" id="3818"/>
    <lineage>
        <taxon>Eukaryota</taxon>
        <taxon>Viridiplantae</taxon>
        <taxon>Streptophyta</taxon>
        <taxon>Embryophyta</taxon>
        <taxon>Tracheophyta</taxon>
        <taxon>Spermatophyta</taxon>
        <taxon>Magnoliopsida</taxon>
        <taxon>eudicotyledons</taxon>
        <taxon>Gunneridae</taxon>
        <taxon>Pentapetalae</taxon>
        <taxon>rosids</taxon>
        <taxon>fabids</taxon>
        <taxon>Fabales</taxon>
        <taxon>Fabaceae</taxon>
        <taxon>Papilionoideae</taxon>
        <taxon>50 kb inversion clade</taxon>
        <taxon>dalbergioids sensu lato</taxon>
        <taxon>Dalbergieae</taxon>
        <taxon>Pterocarpus clade</taxon>
        <taxon>Arachis</taxon>
    </lineage>
</organism>
<dbReference type="Proteomes" id="UP000289738">
    <property type="component" value="Chromosome A10"/>
</dbReference>
<sequence length="500" mass="54379">MSPELHSVSYGLHRAVVDKISKLYDFHSVELFFNGHMSSILVIKRSKVVDYNMESSNADGGGRRVLEAVLVAALTKSGQEEETKWDGGASARQGDVRRAVCGGRAWGGAIEWSSGEGNASSMECRGVKNPQQAGIPAGTAPNGVPMVGNFPCGDGDGDREQNSPETGAGTRAGIPVPSPGDGEWGPAGNAGNARNGDRDNYPPMTGNGAGTGINSGVELESIAFSFVCHDWDFPSQSKPSYQQHESHNLGDNPTIRKGLEAITSSLNHLGDTFEKAFEEGRMIVESKTAELKTQIRLKGSHEDNESQLKASREVAMATAAKAKLLLRELKTVKADLAFAKARCSQLEEENKMLRDCDTTTTKGQNREDDDMIRFQLETLLAEKARLAGENEVYARKNHFLREIVEYHQLTMQDVVYLDDGIAKVSEVYDSSSGVSRITSFNPSPSESPLRVVIRNSESSPILPNEMLTVIEKDSKRVSENEAPLPSGSFSKVIYLFSFKQ</sequence>
<evidence type="ECO:0000313" key="3">
    <source>
        <dbReference type="EMBL" id="RYR34090.1"/>
    </source>
</evidence>
<dbReference type="AlphaFoldDB" id="A0A445B5Y0"/>
<evidence type="ECO:0000256" key="1">
    <source>
        <dbReference type="SAM" id="Coils"/>
    </source>
</evidence>
<feature type="region of interest" description="Disordered" evidence="2">
    <location>
        <begin position="117"/>
        <end position="209"/>
    </location>
</feature>
<reference evidence="3 4" key="1">
    <citation type="submission" date="2019-01" db="EMBL/GenBank/DDBJ databases">
        <title>Sequencing of cultivated peanut Arachis hypogaea provides insights into genome evolution and oil improvement.</title>
        <authorList>
            <person name="Chen X."/>
        </authorList>
    </citation>
    <scope>NUCLEOTIDE SEQUENCE [LARGE SCALE GENOMIC DNA]</scope>
    <source>
        <strain evidence="4">cv. Fuhuasheng</strain>
        <tissue evidence="3">Leaves</tissue>
    </source>
</reference>
<evidence type="ECO:0000313" key="4">
    <source>
        <dbReference type="Proteomes" id="UP000289738"/>
    </source>
</evidence>
<dbReference type="PANTHER" id="PTHR31016:SF20">
    <property type="entry name" value="HEAT-INDUCIBLE TRANSCRIPTION REPRESSOR-RELATED"/>
    <property type="match status" value="1"/>
</dbReference>
<feature type="coiled-coil region" evidence="1">
    <location>
        <begin position="322"/>
        <end position="356"/>
    </location>
</feature>
<comment type="caution">
    <text evidence="3">The sequence shown here is derived from an EMBL/GenBank/DDBJ whole genome shotgun (WGS) entry which is preliminary data.</text>
</comment>
<name>A0A445B5Y0_ARAHY</name>
<gene>
    <name evidence="3" type="ORF">Ahy_A10g048812</name>
</gene>
<proteinExistence type="predicted"/>
<evidence type="ECO:0000256" key="2">
    <source>
        <dbReference type="SAM" id="MobiDB-lite"/>
    </source>
</evidence>
<dbReference type="PANTHER" id="PTHR31016">
    <property type="entry name" value="OS04G0228100 PROTEIN"/>
    <property type="match status" value="1"/>
</dbReference>
<accession>A0A445B5Y0</accession>
<keyword evidence="4" id="KW-1185">Reference proteome</keyword>
<keyword evidence="1" id="KW-0175">Coiled coil</keyword>